<evidence type="ECO:0000313" key="4">
    <source>
        <dbReference type="EMBL" id="MBB6209163.1"/>
    </source>
</evidence>
<dbReference type="InterPro" id="IPR011623">
    <property type="entry name" value="7TMR_DISM_rcpt_extracell_dom1"/>
</dbReference>
<dbReference type="InterPro" id="IPR043128">
    <property type="entry name" value="Rev_trsase/Diguanyl_cyclase"/>
</dbReference>
<keyword evidence="2" id="KW-0812">Transmembrane</keyword>
<organism evidence="4 5">
    <name type="scientific">Novispirillum itersonii</name>
    <name type="common">Aquaspirillum itersonii</name>
    <dbReference type="NCBI Taxonomy" id="189"/>
    <lineage>
        <taxon>Bacteria</taxon>
        <taxon>Pseudomonadati</taxon>
        <taxon>Pseudomonadota</taxon>
        <taxon>Alphaproteobacteria</taxon>
        <taxon>Rhodospirillales</taxon>
        <taxon>Novispirillaceae</taxon>
        <taxon>Novispirillum</taxon>
    </lineage>
</organism>
<dbReference type="Pfam" id="PF07695">
    <property type="entry name" value="7TMR-DISM_7TM"/>
    <property type="match status" value="1"/>
</dbReference>
<dbReference type="PROSITE" id="PS50887">
    <property type="entry name" value="GGDEF"/>
    <property type="match status" value="1"/>
</dbReference>
<feature type="transmembrane region" description="Helical" evidence="2">
    <location>
        <begin position="21"/>
        <end position="41"/>
    </location>
</feature>
<evidence type="ECO:0000313" key="5">
    <source>
        <dbReference type="Proteomes" id="UP000544872"/>
    </source>
</evidence>
<keyword evidence="5" id="KW-1185">Reference proteome</keyword>
<dbReference type="CDD" id="cd01949">
    <property type="entry name" value="GGDEF"/>
    <property type="match status" value="1"/>
</dbReference>
<name>A0A7X0DKP4_NOVIT</name>
<feature type="coiled-coil region" evidence="1">
    <location>
        <begin position="125"/>
        <end position="174"/>
    </location>
</feature>
<proteinExistence type="predicted"/>
<evidence type="ECO:0000256" key="2">
    <source>
        <dbReference type="SAM" id="Phobius"/>
    </source>
</evidence>
<dbReference type="AlphaFoldDB" id="A0A7X0DKP4"/>
<dbReference type="NCBIfam" id="TIGR00254">
    <property type="entry name" value="GGDEF"/>
    <property type="match status" value="1"/>
</dbReference>
<evidence type="ECO:0000259" key="3">
    <source>
        <dbReference type="PROSITE" id="PS50887"/>
    </source>
</evidence>
<dbReference type="InterPro" id="IPR052163">
    <property type="entry name" value="DGC-Regulatory_Protein"/>
</dbReference>
<feature type="transmembrane region" description="Helical" evidence="2">
    <location>
        <begin position="112"/>
        <end position="129"/>
    </location>
</feature>
<sequence>MLFFGPLFCRSFLRLDVHSRLLSGLLLLSAAAALVVIALLLTVGFRVAAIAESLLGMVFPLLAIASGILAWMRGQRSARWFLLAWTILLVGIALLAARNMDLIPNTFFTRHALQIGNVLEMLLLSFALAERIADLRRQKVEAEAEAVSARQAMVAALERTERELERAVDSRTRELMAINDTLVRQRNELSQAVQTDSLTGLANRAGVRERLQMSISRCGPESYVGVLLMDLNGFKKINDTLGHLSGDVVLREVGKRLRSCVHRSSDTVGRLGGDEFVVVLVGLKAPDDARSVSGAIARALSEPVAIGEELVSAGASIGLAIYPGDGSDVDTLLEVADRRMYTVKRDSKAEA</sequence>
<feature type="domain" description="GGDEF" evidence="3">
    <location>
        <begin position="222"/>
        <end position="351"/>
    </location>
</feature>
<dbReference type="PANTHER" id="PTHR46663:SF2">
    <property type="entry name" value="GGDEF DOMAIN-CONTAINING PROTEIN"/>
    <property type="match status" value="1"/>
</dbReference>
<accession>A0A7X0DKP4</accession>
<reference evidence="4 5" key="1">
    <citation type="submission" date="2020-08" db="EMBL/GenBank/DDBJ databases">
        <title>Genomic Encyclopedia of Type Strains, Phase IV (KMG-IV): sequencing the most valuable type-strain genomes for metagenomic binning, comparative biology and taxonomic classification.</title>
        <authorList>
            <person name="Goeker M."/>
        </authorList>
    </citation>
    <scope>NUCLEOTIDE SEQUENCE [LARGE SCALE GENOMIC DNA]</scope>
    <source>
        <strain evidence="4 5">DSM 11590</strain>
    </source>
</reference>
<dbReference type="InterPro" id="IPR000160">
    <property type="entry name" value="GGDEF_dom"/>
</dbReference>
<dbReference type="SUPFAM" id="SSF55073">
    <property type="entry name" value="Nucleotide cyclase"/>
    <property type="match status" value="1"/>
</dbReference>
<dbReference type="RefSeq" id="WP_184261119.1">
    <property type="nucleotide sequence ID" value="NZ_JACIIX010000001.1"/>
</dbReference>
<dbReference type="Pfam" id="PF00990">
    <property type="entry name" value="GGDEF"/>
    <property type="match status" value="1"/>
</dbReference>
<dbReference type="SMART" id="SM00267">
    <property type="entry name" value="GGDEF"/>
    <property type="match status" value="1"/>
</dbReference>
<dbReference type="PANTHER" id="PTHR46663">
    <property type="entry name" value="DIGUANYLATE CYCLASE DGCT-RELATED"/>
    <property type="match status" value="1"/>
</dbReference>
<keyword evidence="2" id="KW-1133">Transmembrane helix</keyword>
<protein>
    <submittedName>
        <fullName evidence="4">Diguanylate cyclase (GGDEF)-like protein</fullName>
    </submittedName>
</protein>
<evidence type="ECO:0000256" key="1">
    <source>
        <dbReference type="SAM" id="Coils"/>
    </source>
</evidence>
<dbReference type="InterPro" id="IPR029787">
    <property type="entry name" value="Nucleotide_cyclase"/>
</dbReference>
<gene>
    <name evidence="4" type="ORF">FHS48_000544</name>
</gene>
<keyword evidence="1" id="KW-0175">Coiled coil</keyword>
<feature type="transmembrane region" description="Helical" evidence="2">
    <location>
        <begin position="80"/>
        <end position="100"/>
    </location>
</feature>
<comment type="caution">
    <text evidence="4">The sequence shown here is derived from an EMBL/GenBank/DDBJ whole genome shotgun (WGS) entry which is preliminary data.</text>
</comment>
<keyword evidence="2" id="KW-0472">Membrane</keyword>
<dbReference type="Proteomes" id="UP000544872">
    <property type="component" value="Unassembled WGS sequence"/>
</dbReference>
<feature type="transmembrane region" description="Helical" evidence="2">
    <location>
        <begin position="47"/>
        <end position="71"/>
    </location>
</feature>
<dbReference type="Gene3D" id="3.30.70.270">
    <property type="match status" value="1"/>
</dbReference>
<dbReference type="EMBL" id="JACIIX010000001">
    <property type="protein sequence ID" value="MBB6209163.1"/>
    <property type="molecule type" value="Genomic_DNA"/>
</dbReference>